<dbReference type="InterPro" id="IPR043128">
    <property type="entry name" value="Rev_trsase/Diguanyl_cyclase"/>
</dbReference>
<dbReference type="RefSeq" id="WP_039315126.1">
    <property type="nucleotide sequence ID" value="NZ_CP006905.1"/>
</dbReference>
<dbReference type="OrthoDB" id="9805474at2"/>
<evidence type="ECO:0000256" key="1">
    <source>
        <dbReference type="SAM" id="Coils"/>
    </source>
</evidence>
<dbReference type="PANTHER" id="PTHR45138:SF9">
    <property type="entry name" value="DIGUANYLATE CYCLASE DGCM-RELATED"/>
    <property type="match status" value="1"/>
</dbReference>
<proteinExistence type="predicted"/>
<evidence type="ECO:0000313" key="3">
    <source>
        <dbReference type="EMBL" id="AIY83959.1"/>
    </source>
</evidence>
<dbReference type="PANTHER" id="PTHR45138">
    <property type="entry name" value="REGULATORY COMPONENTS OF SENSORY TRANSDUCTION SYSTEM"/>
    <property type="match status" value="1"/>
</dbReference>
<dbReference type="InterPro" id="IPR050469">
    <property type="entry name" value="Diguanylate_Cyclase"/>
</dbReference>
<dbReference type="InterPro" id="IPR000160">
    <property type="entry name" value="GGDEF_dom"/>
</dbReference>
<organism evidence="3 4">
    <name type="scientific">Clostridium baratii str. Sullivan</name>
    <dbReference type="NCBI Taxonomy" id="1415775"/>
    <lineage>
        <taxon>Bacteria</taxon>
        <taxon>Bacillati</taxon>
        <taxon>Bacillota</taxon>
        <taxon>Clostridia</taxon>
        <taxon>Eubacteriales</taxon>
        <taxon>Clostridiaceae</taxon>
        <taxon>Clostridium</taxon>
    </lineage>
</organism>
<name>A0A0A7FWE7_9CLOT</name>
<dbReference type="HOGENOM" id="CLU_525513_0_0_9"/>
<dbReference type="eggNOG" id="COG2199">
    <property type="taxonomic scope" value="Bacteria"/>
</dbReference>
<accession>A0A0A7FWE7</accession>
<dbReference type="Proteomes" id="UP000030635">
    <property type="component" value="Chromosome"/>
</dbReference>
<gene>
    <name evidence="3" type="ORF">U729_2323</name>
</gene>
<dbReference type="Gene3D" id="3.30.70.270">
    <property type="match status" value="1"/>
</dbReference>
<dbReference type="STRING" id="1561.NPD11_697"/>
<dbReference type="GO" id="GO:0052621">
    <property type="term" value="F:diguanylate cyclase activity"/>
    <property type="evidence" value="ECO:0007669"/>
    <property type="project" value="TreeGrafter"/>
</dbReference>
<feature type="coiled-coil region" evidence="1">
    <location>
        <begin position="320"/>
        <end position="353"/>
    </location>
</feature>
<dbReference type="NCBIfam" id="TIGR00254">
    <property type="entry name" value="GGDEF"/>
    <property type="match status" value="1"/>
</dbReference>
<evidence type="ECO:0000259" key="2">
    <source>
        <dbReference type="PROSITE" id="PS50887"/>
    </source>
</evidence>
<sequence length="518" mass="61238">MREYEIKKILNRCFETPTDILEDINSGKINLEKKYKNMIKSKCYLTLNELDKCEDYAFAAIEEMKQEGIFIPSLYADIGLCEYKKNKFIDAKNYFYSALEYAEIDENEEATIEAILHLIKLFTVERIYEQAFFLTTRLNFNYLDSMKNIRLYMDVIAHLSILNYTLHNVNDGDKYKDKFFKRYDNYINNDNRCFLNNLKYRILKYRNESIGNYEEAIKYIDIIDTEGYLKNDKVLYYEMMKDKALVYKKIGNEDKAVDLLLNICRDAAKLELFRTALDVLEEIVAWGYEDTIPRQLCISLILIAIKTNKQDIRKEIIIDLRNLKEIIEIKKEAKEQIKNNKSLKDTLEEFQLKSNLDPLTNAYNRRYLNQVLDSNKCLIKKYTTLAMIDVDDFKGINDKFGHLIGDRALIEISTMIKFVIGINGKIFRYGGDEFFILYNHSSPKEGENILRKIFCKSKKLRINHIIKGHEIALSIGGITIVEDERIRIQMNKIVKRCDKILYDVKEKGKNQYRLYYKI</sequence>
<protein>
    <submittedName>
        <fullName evidence="3">Diguanylate cyclase domain protein</fullName>
    </submittedName>
</protein>
<dbReference type="KEGG" id="cbv:U729_2323"/>
<dbReference type="GO" id="GO:0005886">
    <property type="term" value="C:plasma membrane"/>
    <property type="evidence" value="ECO:0007669"/>
    <property type="project" value="TreeGrafter"/>
</dbReference>
<reference evidence="3 4" key="1">
    <citation type="journal article" date="2015" name="Infect. Genet. Evol.">
        <title>Genomic sequences of six botulinum neurotoxin-producing strains representing three clostridial species illustrate the mobility and diversity of botulinum neurotoxin genes.</title>
        <authorList>
            <person name="Smith T.J."/>
            <person name="Hill K.K."/>
            <person name="Xie G."/>
            <person name="Foley B.T."/>
            <person name="Williamson C.H."/>
            <person name="Foster J.T."/>
            <person name="Johnson S.L."/>
            <person name="Chertkov O."/>
            <person name="Teshima H."/>
            <person name="Gibbons H.S."/>
            <person name="Johnsky L.A."/>
            <person name="Karavis M.A."/>
            <person name="Smith L.A."/>
        </authorList>
    </citation>
    <scope>NUCLEOTIDE SEQUENCE [LARGE SCALE GENOMIC DNA]</scope>
    <source>
        <strain evidence="3">Sullivan</strain>
    </source>
</reference>
<evidence type="ECO:0000313" key="4">
    <source>
        <dbReference type="Proteomes" id="UP000030635"/>
    </source>
</evidence>
<dbReference type="GO" id="GO:1902201">
    <property type="term" value="P:negative regulation of bacterial-type flagellum-dependent cell motility"/>
    <property type="evidence" value="ECO:0007669"/>
    <property type="project" value="TreeGrafter"/>
</dbReference>
<dbReference type="SMART" id="SM00267">
    <property type="entry name" value="GGDEF"/>
    <property type="match status" value="1"/>
</dbReference>
<keyword evidence="4" id="KW-1185">Reference proteome</keyword>
<keyword evidence="1" id="KW-0175">Coiled coil</keyword>
<dbReference type="AlphaFoldDB" id="A0A0A7FWE7"/>
<dbReference type="CDD" id="cd01949">
    <property type="entry name" value="GGDEF"/>
    <property type="match status" value="1"/>
</dbReference>
<feature type="domain" description="GGDEF" evidence="2">
    <location>
        <begin position="381"/>
        <end position="517"/>
    </location>
</feature>
<dbReference type="GO" id="GO:0043709">
    <property type="term" value="P:cell adhesion involved in single-species biofilm formation"/>
    <property type="evidence" value="ECO:0007669"/>
    <property type="project" value="TreeGrafter"/>
</dbReference>
<dbReference type="PROSITE" id="PS50887">
    <property type="entry name" value="GGDEF"/>
    <property type="match status" value="1"/>
</dbReference>
<dbReference type="InterPro" id="IPR029787">
    <property type="entry name" value="Nucleotide_cyclase"/>
</dbReference>
<dbReference type="Pfam" id="PF00990">
    <property type="entry name" value="GGDEF"/>
    <property type="match status" value="1"/>
</dbReference>
<dbReference type="EMBL" id="CP006905">
    <property type="protein sequence ID" value="AIY83959.1"/>
    <property type="molecule type" value="Genomic_DNA"/>
</dbReference>
<dbReference type="SUPFAM" id="SSF55073">
    <property type="entry name" value="Nucleotide cyclase"/>
    <property type="match status" value="1"/>
</dbReference>